<dbReference type="EMBL" id="KE652898">
    <property type="protein sequence ID" value="EQL00221.1"/>
    <property type="molecule type" value="Genomic_DNA"/>
</dbReference>
<dbReference type="InterPro" id="IPR024789">
    <property type="entry name" value="APC4"/>
</dbReference>
<dbReference type="Proteomes" id="UP000019374">
    <property type="component" value="Unassembled WGS sequence"/>
</dbReference>
<accession>T5ACU6</accession>
<reference evidence="8 9" key="1">
    <citation type="journal article" date="2013" name="Chin. Sci. Bull.">
        <title>Genome survey uncovers the secrets of sex and lifestyle in caterpillar fungus.</title>
        <authorList>
            <person name="Hu X."/>
            <person name="Zhang Y."/>
            <person name="Xiao G."/>
            <person name="Zheng P."/>
            <person name="Xia Y."/>
            <person name="Zhang X."/>
            <person name="St Leger R.J."/>
            <person name="Liu X."/>
            <person name="Wang C."/>
        </authorList>
    </citation>
    <scope>NUCLEOTIDE SEQUENCE [LARGE SCALE GENOMIC DNA]</scope>
    <source>
        <strain evidence="9">Co18 / CGMCC 3.14243</strain>
        <tissue evidence="8">Fruit-body</tissue>
    </source>
</reference>
<dbReference type="Gene3D" id="2.130.10.10">
    <property type="entry name" value="YVTN repeat-like/Quinoprotein amine dehydrogenase"/>
    <property type="match status" value="1"/>
</dbReference>
<dbReference type="InterPro" id="IPR024790">
    <property type="entry name" value="APC4_long_dom"/>
</dbReference>
<feature type="domain" description="Anaphase-promoting complex subunit 4 long" evidence="7">
    <location>
        <begin position="274"/>
        <end position="476"/>
    </location>
</feature>
<dbReference type="PANTHER" id="PTHR13260:SF0">
    <property type="entry name" value="ANAPHASE-PROMOTING COMPLEX SUBUNIT 4"/>
    <property type="match status" value="1"/>
</dbReference>
<dbReference type="GO" id="GO:0031145">
    <property type="term" value="P:anaphase-promoting complex-dependent catabolic process"/>
    <property type="evidence" value="ECO:0007669"/>
    <property type="project" value="InterPro"/>
</dbReference>
<name>T5ACU6_OPHSC</name>
<keyword evidence="3" id="KW-0498">Mitosis</keyword>
<organism evidence="8 9">
    <name type="scientific">Ophiocordyceps sinensis (strain Co18 / CGMCC 3.14243)</name>
    <name type="common">Yarsagumba caterpillar fungus</name>
    <name type="synonym">Hirsutella sinensis</name>
    <dbReference type="NCBI Taxonomy" id="911162"/>
    <lineage>
        <taxon>Eukaryota</taxon>
        <taxon>Fungi</taxon>
        <taxon>Dikarya</taxon>
        <taxon>Ascomycota</taxon>
        <taxon>Pezizomycotina</taxon>
        <taxon>Sordariomycetes</taxon>
        <taxon>Hypocreomycetidae</taxon>
        <taxon>Hypocreales</taxon>
        <taxon>Ophiocordycipitaceae</taxon>
        <taxon>Ophiocordyceps</taxon>
    </lineage>
</organism>
<dbReference type="Pfam" id="PF12894">
    <property type="entry name" value="ANAPC4_WD40"/>
    <property type="match status" value="1"/>
</dbReference>
<sequence length="792" mass="87863">MDQARRLSLFSDSELGSRAPPGFPVGCPTLDVMTTWDSGSKSLFIYRPPGQVVSKIHQVTAPGEAAPETVAVTWKPDGQFLAVGWSDGVVRLMGLENNKAAHHIPVCQKSETSITHIGWASSTISNKTCKLTSGRLADSVPDGWAHEGDQLPVNLPQRLTFLDVDTALPKISPLPTSSAGADEDATVFTLRTGIDFLFQQSRPDEYDKVNVMVVGTSDGKLQLSVHDSFIVGSFQCPAVGLSASCQTVRHASHPNVSTHVLVLADKTIEPDELHLLPMDLPFLSSSPVSLSLLTSKLTTLQKLLRYLKQTQLHMLVEWKNARELPSRFLRSVEGDLDAMQSGPRGIVPALYHTVVTGHAYRPVREWLVDSIAERGHKRWDKAVVSGLENLRSLVHENFLPALERCAIILSRLRGLAQFYDNGDDVGFSVMQISRVLDIIGWLILVGHKVLTHVMAELDHFRAFSVWLRFQIDRQATSARRELGEKEATMDNSKVLTYIEKYLTASPLGVYLDDISREDCSADWDHCEDGPSLLQMLDRQLQRREEGQPSMKALPQVDFLVNYMTSWCNRIFRGIAESKKRSVRFGAPVRLSVGRPTSHMDVKVCEAEKSDILASREERYSRPSPSKATSPNVSERVPVTPPYFLTRARKVYVFRAGIDIVNGISANQPATSCCVDLGDRKLVDLKFLNDKSLVVLCNEPDHVLVVVSIPVQSAKLDYTPLSVYGPGGTGSVTILISTHGFAEYRLPVQQAVRPVKMEVHDRSDVRGEIPKRICLLGSNRTTWQTFSIPHEDP</sequence>
<dbReference type="GO" id="GO:0005680">
    <property type="term" value="C:anaphase-promoting complex"/>
    <property type="evidence" value="ECO:0007669"/>
    <property type="project" value="InterPro"/>
</dbReference>
<evidence type="ECO:0000256" key="3">
    <source>
        <dbReference type="ARBA" id="ARBA00022776"/>
    </source>
</evidence>
<evidence type="ECO:0000256" key="4">
    <source>
        <dbReference type="ARBA" id="ARBA00022786"/>
    </source>
</evidence>
<evidence type="ECO:0000259" key="7">
    <source>
        <dbReference type="Pfam" id="PF12896"/>
    </source>
</evidence>
<evidence type="ECO:0000256" key="1">
    <source>
        <dbReference type="ARBA" id="ARBA00016067"/>
    </source>
</evidence>
<dbReference type="PANTHER" id="PTHR13260">
    <property type="entry name" value="ANAPHASE PROMOTING COMPLEX SUBUNIT 4 APC4"/>
    <property type="match status" value="1"/>
</dbReference>
<keyword evidence="2" id="KW-0132">Cell division</keyword>
<dbReference type="HOGENOM" id="CLU_011501_0_0_1"/>
<evidence type="ECO:0000313" key="8">
    <source>
        <dbReference type="EMBL" id="EQL00221.1"/>
    </source>
</evidence>
<dbReference type="InterPro" id="IPR015943">
    <property type="entry name" value="WD40/YVTN_repeat-like_dom_sf"/>
</dbReference>
<feature type="domain" description="Anaphase-promoting complex subunit 4-like WD40" evidence="6">
    <location>
        <begin position="27"/>
        <end position="121"/>
    </location>
</feature>
<evidence type="ECO:0000313" key="9">
    <source>
        <dbReference type="Proteomes" id="UP000019374"/>
    </source>
</evidence>
<dbReference type="AlphaFoldDB" id="T5ACU6"/>
<evidence type="ECO:0000259" key="6">
    <source>
        <dbReference type="Pfam" id="PF12894"/>
    </source>
</evidence>
<protein>
    <recommendedName>
        <fullName evidence="1">Anaphase-promoting complex subunit 4</fullName>
    </recommendedName>
</protein>
<dbReference type="Pfam" id="PF12896">
    <property type="entry name" value="ANAPC4"/>
    <property type="match status" value="1"/>
</dbReference>
<gene>
    <name evidence="8" type="ORF">OCS_04067</name>
</gene>
<dbReference type="OrthoDB" id="2110451at2759"/>
<dbReference type="GO" id="GO:0070979">
    <property type="term" value="P:protein K11-linked ubiquitination"/>
    <property type="evidence" value="ECO:0007669"/>
    <property type="project" value="TreeGrafter"/>
</dbReference>
<keyword evidence="4" id="KW-0833">Ubl conjugation pathway</keyword>
<evidence type="ECO:0000256" key="5">
    <source>
        <dbReference type="ARBA" id="ARBA00023306"/>
    </source>
</evidence>
<keyword evidence="5" id="KW-0131">Cell cycle</keyword>
<dbReference type="GO" id="GO:0034399">
    <property type="term" value="C:nuclear periphery"/>
    <property type="evidence" value="ECO:0007669"/>
    <property type="project" value="TreeGrafter"/>
</dbReference>
<proteinExistence type="predicted"/>
<dbReference type="GO" id="GO:0051301">
    <property type="term" value="P:cell division"/>
    <property type="evidence" value="ECO:0007669"/>
    <property type="project" value="UniProtKB-KW"/>
</dbReference>
<dbReference type="eggNOG" id="KOG4640">
    <property type="taxonomic scope" value="Eukaryota"/>
</dbReference>
<evidence type="ECO:0000256" key="2">
    <source>
        <dbReference type="ARBA" id="ARBA00022618"/>
    </source>
</evidence>
<dbReference type="InterPro" id="IPR024977">
    <property type="entry name" value="Apc4-like_WD40_dom"/>
</dbReference>
<dbReference type="SUPFAM" id="SSF117289">
    <property type="entry name" value="Nucleoporin domain"/>
    <property type="match status" value="1"/>
</dbReference>